<dbReference type="Pfam" id="PF03328">
    <property type="entry name" value="HpcH_HpaI"/>
    <property type="match status" value="1"/>
</dbReference>
<keyword evidence="3" id="KW-0456">Lyase</keyword>
<dbReference type="EMBL" id="VXPY01000031">
    <property type="protein sequence ID" value="MYD89658.1"/>
    <property type="molecule type" value="Genomic_DNA"/>
</dbReference>
<name>A0A6B1DQF8_9CHLR</name>
<comment type="caution">
    <text evidence="5">The sequence shown here is derived from an EMBL/GenBank/DDBJ whole genome shotgun (WGS) entry which is preliminary data.</text>
</comment>
<dbReference type="GO" id="GO:0046872">
    <property type="term" value="F:metal ion binding"/>
    <property type="evidence" value="ECO:0007669"/>
    <property type="project" value="UniProtKB-KW"/>
</dbReference>
<dbReference type="PANTHER" id="PTHR30502">
    <property type="entry name" value="2-KETO-3-DEOXY-L-RHAMNONATE ALDOLASE"/>
    <property type="match status" value="1"/>
</dbReference>
<dbReference type="InterPro" id="IPR040442">
    <property type="entry name" value="Pyrv_kinase-like_dom_sf"/>
</dbReference>
<evidence type="ECO:0000259" key="4">
    <source>
        <dbReference type="Pfam" id="PF03328"/>
    </source>
</evidence>
<evidence type="ECO:0000313" key="5">
    <source>
        <dbReference type="EMBL" id="MYD89658.1"/>
    </source>
</evidence>
<reference evidence="5" key="1">
    <citation type="submission" date="2019-09" db="EMBL/GenBank/DDBJ databases">
        <title>Characterisation of the sponge microbiome using genome-centric metagenomics.</title>
        <authorList>
            <person name="Engelberts J.P."/>
            <person name="Robbins S.J."/>
            <person name="De Goeij J.M."/>
            <person name="Aranda M."/>
            <person name="Bell S.C."/>
            <person name="Webster N.S."/>
        </authorList>
    </citation>
    <scope>NUCLEOTIDE SEQUENCE</scope>
    <source>
        <strain evidence="5">SB0662_bin_9</strain>
    </source>
</reference>
<dbReference type="GO" id="GO:0005737">
    <property type="term" value="C:cytoplasm"/>
    <property type="evidence" value="ECO:0007669"/>
    <property type="project" value="TreeGrafter"/>
</dbReference>
<protein>
    <recommendedName>
        <fullName evidence="4">HpcH/HpaI aldolase/citrate lyase domain-containing protein</fullName>
    </recommendedName>
</protein>
<proteinExistence type="inferred from homology"/>
<organism evidence="5">
    <name type="scientific">Caldilineaceae bacterium SB0662_bin_9</name>
    <dbReference type="NCBI Taxonomy" id="2605258"/>
    <lineage>
        <taxon>Bacteria</taxon>
        <taxon>Bacillati</taxon>
        <taxon>Chloroflexota</taxon>
        <taxon>Caldilineae</taxon>
        <taxon>Caldilineales</taxon>
        <taxon>Caldilineaceae</taxon>
    </lineage>
</organism>
<comment type="similarity">
    <text evidence="1">Belongs to the HpcH/HpaI aldolase family.</text>
</comment>
<dbReference type="AlphaFoldDB" id="A0A6B1DQF8"/>
<dbReference type="GO" id="GO:0016832">
    <property type="term" value="F:aldehyde-lyase activity"/>
    <property type="evidence" value="ECO:0007669"/>
    <property type="project" value="TreeGrafter"/>
</dbReference>
<accession>A0A6B1DQF8</accession>
<keyword evidence="2" id="KW-0479">Metal-binding</keyword>
<gene>
    <name evidence="5" type="ORF">F4Y08_04850</name>
</gene>
<evidence type="ECO:0000256" key="3">
    <source>
        <dbReference type="ARBA" id="ARBA00023239"/>
    </source>
</evidence>
<feature type="domain" description="HpcH/HpaI aldolase/citrate lyase" evidence="4">
    <location>
        <begin position="21"/>
        <end position="246"/>
    </location>
</feature>
<dbReference type="Gene3D" id="3.20.20.60">
    <property type="entry name" value="Phosphoenolpyruvate-binding domains"/>
    <property type="match status" value="1"/>
</dbReference>
<dbReference type="InterPro" id="IPR005000">
    <property type="entry name" value="Aldolase/citrate-lyase_domain"/>
</dbReference>
<evidence type="ECO:0000256" key="2">
    <source>
        <dbReference type="ARBA" id="ARBA00022723"/>
    </source>
</evidence>
<sequence>MFENTIFKCNREGHKALSVRLASAEPFWIELAALSGFDCVSLDGEHGAYSPVEVDRIVSVAHAHGLTVKARVPNHSADEINRWLDRGLQGIMAPHIETGEQAQALVNACYFGPLGHRSWGGGRGTEFNDDGLLEAGYGNRRGFAEFANENMLVLVQVESKTGYENLDDILAVEGLDGIAYGAFDLAYSLGLPGEGADHPEVARVHADIEARTRAAGKRMSWDYFVETDQAELLLSAGREFVKVNRDSAFPD</sequence>
<dbReference type="InterPro" id="IPR050251">
    <property type="entry name" value="HpcH-HpaI_aldolase"/>
</dbReference>
<dbReference type="InterPro" id="IPR015813">
    <property type="entry name" value="Pyrv/PenolPyrv_kinase-like_dom"/>
</dbReference>
<dbReference type="PANTHER" id="PTHR30502:SF0">
    <property type="entry name" value="PHOSPHOENOLPYRUVATE CARBOXYLASE FAMILY PROTEIN"/>
    <property type="match status" value="1"/>
</dbReference>
<dbReference type="SUPFAM" id="SSF51621">
    <property type="entry name" value="Phosphoenolpyruvate/pyruvate domain"/>
    <property type="match status" value="1"/>
</dbReference>
<evidence type="ECO:0000256" key="1">
    <source>
        <dbReference type="ARBA" id="ARBA00005568"/>
    </source>
</evidence>